<accession>A0A517SAS3</accession>
<dbReference type="InParanoid" id="A0A517SAS3"/>
<evidence type="ECO:0000259" key="12">
    <source>
        <dbReference type="Pfam" id="PF08334"/>
    </source>
</evidence>
<dbReference type="AlphaFoldDB" id="A0A517SAS3"/>
<evidence type="ECO:0000256" key="11">
    <source>
        <dbReference type="SAM" id="Phobius"/>
    </source>
</evidence>
<feature type="region of interest" description="Disordered" evidence="10">
    <location>
        <begin position="122"/>
        <end position="154"/>
    </location>
</feature>
<reference evidence="13 14" key="1">
    <citation type="submission" date="2019-02" db="EMBL/GenBank/DDBJ databases">
        <title>Deep-cultivation of Planctomycetes and their phenomic and genomic characterization uncovers novel biology.</title>
        <authorList>
            <person name="Wiegand S."/>
            <person name="Jogler M."/>
            <person name="Boedeker C."/>
            <person name="Pinto D."/>
            <person name="Vollmers J."/>
            <person name="Rivas-Marin E."/>
            <person name="Kohn T."/>
            <person name="Peeters S.H."/>
            <person name="Heuer A."/>
            <person name="Rast P."/>
            <person name="Oberbeckmann S."/>
            <person name="Bunk B."/>
            <person name="Jeske O."/>
            <person name="Meyerdierks A."/>
            <person name="Storesund J.E."/>
            <person name="Kallscheuer N."/>
            <person name="Luecker S."/>
            <person name="Lage O.M."/>
            <person name="Pohl T."/>
            <person name="Merkel B.J."/>
            <person name="Hornburger P."/>
            <person name="Mueller R.-W."/>
            <person name="Bruemmer F."/>
            <person name="Labrenz M."/>
            <person name="Spormann A.M."/>
            <person name="Op den Camp H."/>
            <person name="Overmann J."/>
            <person name="Amann R."/>
            <person name="Jetten M.S.M."/>
            <person name="Mascher T."/>
            <person name="Medema M.H."/>
            <person name="Devos D.P."/>
            <person name="Kaster A.-K."/>
            <person name="Ovreas L."/>
            <person name="Rohde M."/>
            <person name="Galperin M.Y."/>
            <person name="Jogler C."/>
        </authorList>
    </citation>
    <scope>NUCLEOTIDE SEQUENCE [LARGE SCALE GENOMIC DNA]</scope>
    <source>
        <strain evidence="13 14">Pan44</strain>
    </source>
</reference>
<dbReference type="InterPro" id="IPR000983">
    <property type="entry name" value="Bac_GSPG_pilin"/>
</dbReference>
<evidence type="ECO:0000256" key="1">
    <source>
        <dbReference type="ARBA" id="ARBA00004377"/>
    </source>
</evidence>
<evidence type="ECO:0000256" key="9">
    <source>
        <dbReference type="ARBA" id="ARBA00023136"/>
    </source>
</evidence>
<dbReference type="EMBL" id="CP036271">
    <property type="protein sequence ID" value="QDT53228.1"/>
    <property type="molecule type" value="Genomic_DNA"/>
</dbReference>
<keyword evidence="7 11" id="KW-0812">Transmembrane</keyword>
<keyword evidence="8 11" id="KW-1133">Transmembrane helix</keyword>
<evidence type="ECO:0000256" key="10">
    <source>
        <dbReference type="SAM" id="MobiDB-lite"/>
    </source>
</evidence>
<evidence type="ECO:0000256" key="4">
    <source>
        <dbReference type="ARBA" id="ARBA00022475"/>
    </source>
</evidence>
<dbReference type="NCBIfam" id="TIGR01710">
    <property type="entry name" value="typeII_sec_gspG"/>
    <property type="match status" value="1"/>
</dbReference>
<keyword evidence="14" id="KW-1185">Reference proteome</keyword>
<dbReference type="KEGG" id="ccos:Pan44_12440"/>
<gene>
    <name evidence="13" type="primary">xcpT_14</name>
    <name evidence="13" type="ORF">Pan44_12440</name>
</gene>
<dbReference type="PROSITE" id="PS00409">
    <property type="entry name" value="PROKAR_NTER_METHYL"/>
    <property type="match status" value="1"/>
</dbReference>
<dbReference type="Proteomes" id="UP000315700">
    <property type="component" value="Chromosome"/>
</dbReference>
<evidence type="ECO:0000256" key="3">
    <source>
        <dbReference type="ARBA" id="ARBA00020042"/>
    </source>
</evidence>
<dbReference type="SUPFAM" id="SSF54523">
    <property type="entry name" value="Pili subunits"/>
    <property type="match status" value="1"/>
</dbReference>
<keyword evidence="4" id="KW-1003">Cell membrane</keyword>
<evidence type="ECO:0000256" key="6">
    <source>
        <dbReference type="ARBA" id="ARBA00022519"/>
    </source>
</evidence>
<dbReference type="GO" id="GO:0015627">
    <property type="term" value="C:type II protein secretion system complex"/>
    <property type="evidence" value="ECO:0007669"/>
    <property type="project" value="InterPro"/>
</dbReference>
<comment type="similarity">
    <text evidence="2">Belongs to the GSP G family.</text>
</comment>
<feature type="domain" description="Type II secretion system protein GspG C-terminal" evidence="12">
    <location>
        <begin position="37"/>
        <end position="146"/>
    </location>
</feature>
<evidence type="ECO:0000256" key="2">
    <source>
        <dbReference type="ARBA" id="ARBA00009984"/>
    </source>
</evidence>
<dbReference type="GO" id="GO:0005886">
    <property type="term" value="C:plasma membrane"/>
    <property type="evidence" value="ECO:0007669"/>
    <property type="project" value="UniProtKB-SubCell"/>
</dbReference>
<organism evidence="13 14">
    <name type="scientific">Caulifigura coniformis</name>
    <dbReference type="NCBI Taxonomy" id="2527983"/>
    <lineage>
        <taxon>Bacteria</taxon>
        <taxon>Pseudomonadati</taxon>
        <taxon>Planctomycetota</taxon>
        <taxon>Planctomycetia</taxon>
        <taxon>Planctomycetales</taxon>
        <taxon>Planctomycetaceae</taxon>
        <taxon>Caulifigura</taxon>
    </lineage>
</organism>
<evidence type="ECO:0000313" key="14">
    <source>
        <dbReference type="Proteomes" id="UP000315700"/>
    </source>
</evidence>
<keyword evidence="6" id="KW-0997">Cell inner membrane</keyword>
<dbReference type="RefSeq" id="WP_145028266.1">
    <property type="nucleotide sequence ID" value="NZ_CP036271.1"/>
</dbReference>
<dbReference type="Gene3D" id="3.30.700.10">
    <property type="entry name" value="Glycoprotein, Type 4 Pilin"/>
    <property type="match status" value="1"/>
</dbReference>
<dbReference type="NCBIfam" id="TIGR02532">
    <property type="entry name" value="IV_pilin_GFxxxE"/>
    <property type="match status" value="1"/>
</dbReference>
<dbReference type="InterPro" id="IPR045584">
    <property type="entry name" value="Pilin-like"/>
</dbReference>
<evidence type="ECO:0000256" key="7">
    <source>
        <dbReference type="ARBA" id="ARBA00022692"/>
    </source>
</evidence>
<dbReference type="Pfam" id="PF07963">
    <property type="entry name" value="N_methyl"/>
    <property type="match status" value="1"/>
</dbReference>
<keyword evidence="5" id="KW-0488">Methylation</keyword>
<evidence type="ECO:0000313" key="13">
    <source>
        <dbReference type="EMBL" id="QDT53228.1"/>
    </source>
</evidence>
<dbReference type="PANTHER" id="PTHR30093">
    <property type="entry name" value="GENERAL SECRETION PATHWAY PROTEIN G"/>
    <property type="match status" value="1"/>
</dbReference>
<keyword evidence="9 11" id="KW-0472">Membrane</keyword>
<evidence type="ECO:0000256" key="8">
    <source>
        <dbReference type="ARBA" id="ARBA00022989"/>
    </source>
</evidence>
<sequence>MQRTSRRRLNRGGFTLLEVLIVLAIIGVIAAMVVPRLVAQQKNANIQVTKQSIKGLQSALEIYAVDHSATFPTGGPEILDQLLVASTAPDGRQLEPYLKSKPLDAWQRPLFYEYPNTKTNLDEPAIWSAGPDGKNDNGSGDDINNWTALPSATK</sequence>
<dbReference type="InterPro" id="IPR012902">
    <property type="entry name" value="N_methyl_site"/>
</dbReference>
<feature type="compositionally biased region" description="Polar residues" evidence="10">
    <location>
        <begin position="136"/>
        <end position="154"/>
    </location>
</feature>
<dbReference type="OrthoDB" id="9795612at2"/>
<dbReference type="InterPro" id="IPR010054">
    <property type="entry name" value="Type2_sec_GspG"/>
</dbReference>
<comment type="subcellular location">
    <subcellularLocation>
        <location evidence="1">Cell inner membrane</location>
        <topology evidence="1">Single-pass membrane protein</topology>
    </subcellularLocation>
</comment>
<dbReference type="PANTHER" id="PTHR30093:SF44">
    <property type="entry name" value="TYPE II SECRETION SYSTEM CORE PROTEIN G"/>
    <property type="match status" value="1"/>
</dbReference>
<dbReference type="GO" id="GO:0015628">
    <property type="term" value="P:protein secretion by the type II secretion system"/>
    <property type="evidence" value="ECO:0007669"/>
    <property type="project" value="InterPro"/>
</dbReference>
<proteinExistence type="inferred from homology"/>
<name>A0A517SAS3_9PLAN</name>
<protein>
    <recommendedName>
        <fullName evidence="3">Type II secretion system core protein G</fullName>
    </recommendedName>
</protein>
<dbReference type="PRINTS" id="PR00813">
    <property type="entry name" value="BCTERIALGSPG"/>
</dbReference>
<dbReference type="InterPro" id="IPR013545">
    <property type="entry name" value="T2SS_protein-GspG_C"/>
</dbReference>
<dbReference type="Pfam" id="PF08334">
    <property type="entry name" value="T2SSG"/>
    <property type="match status" value="1"/>
</dbReference>
<feature type="transmembrane region" description="Helical" evidence="11">
    <location>
        <begin position="12"/>
        <end position="34"/>
    </location>
</feature>
<evidence type="ECO:0000256" key="5">
    <source>
        <dbReference type="ARBA" id="ARBA00022481"/>
    </source>
</evidence>